<proteinExistence type="predicted"/>
<keyword evidence="2" id="KW-0472">Membrane</keyword>
<feature type="compositionally biased region" description="Polar residues" evidence="1">
    <location>
        <begin position="110"/>
        <end position="136"/>
    </location>
</feature>
<feature type="compositionally biased region" description="Polar residues" evidence="1">
    <location>
        <begin position="441"/>
        <end position="451"/>
    </location>
</feature>
<comment type="caution">
    <text evidence="3">The sequence shown here is derived from an EMBL/GenBank/DDBJ whole genome shotgun (WGS) entry which is preliminary data.</text>
</comment>
<evidence type="ECO:0000313" key="4">
    <source>
        <dbReference type="Proteomes" id="UP001302812"/>
    </source>
</evidence>
<feature type="region of interest" description="Disordered" evidence="1">
    <location>
        <begin position="392"/>
        <end position="530"/>
    </location>
</feature>
<dbReference type="Proteomes" id="UP001302812">
    <property type="component" value="Unassembled WGS sequence"/>
</dbReference>
<gene>
    <name evidence="3" type="ORF">N656DRAFT_706362</name>
</gene>
<evidence type="ECO:0008006" key="5">
    <source>
        <dbReference type="Google" id="ProtNLM"/>
    </source>
</evidence>
<feature type="compositionally biased region" description="Low complexity" evidence="1">
    <location>
        <begin position="91"/>
        <end position="109"/>
    </location>
</feature>
<feature type="compositionally biased region" description="Low complexity" evidence="1">
    <location>
        <begin position="46"/>
        <end position="59"/>
    </location>
</feature>
<dbReference type="RefSeq" id="XP_064671623.1">
    <property type="nucleotide sequence ID" value="XM_064811348.1"/>
</dbReference>
<keyword evidence="4" id="KW-1185">Reference proteome</keyword>
<evidence type="ECO:0000256" key="1">
    <source>
        <dbReference type="SAM" id="MobiDB-lite"/>
    </source>
</evidence>
<evidence type="ECO:0000313" key="3">
    <source>
        <dbReference type="EMBL" id="KAK4114053.1"/>
    </source>
</evidence>
<protein>
    <recommendedName>
        <fullName evidence="5">Serine-rich protein</fullName>
    </recommendedName>
</protein>
<evidence type="ECO:0000256" key="2">
    <source>
        <dbReference type="SAM" id="Phobius"/>
    </source>
</evidence>
<feature type="compositionally biased region" description="Polar residues" evidence="1">
    <location>
        <begin position="223"/>
        <end position="242"/>
    </location>
</feature>
<keyword evidence="2" id="KW-1133">Transmembrane helix</keyword>
<dbReference type="GeneID" id="89935473"/>
<reference evidence="3" key="2">
    <citation type="submission" date="2023-05" db="EMBL/GenBank/DDBJ databases">
        <authorList>
            <consortium name="Lawrence Berkeley National Laboratory"/>
            <person name="Steindorff A."/>
            <person name="Hensen N."/>
            <person name="Bonometti L."/>
            <person name="Westerberg I."/>
            <person name="Brannstrom I.O."/>
            <person name="Guillou S."/>
            <person name="Cros-Aarteil S."/>
            <person name="Calhoun S."/>
            <person name="Haridas S."/>
            <person name="Kuo A."/>
            <person name="Mondo S."/>
            <person name="Pangilinan J."/>
            <person name="Riley R."/>
            <person name="Labutti K."/>
            <person name="Andreopoulos B."/>
            <person name="Lipzen A."/>
            <person name="Chen C."/>
            <person name="Yanf M."/>
            <person name="Daum C."/>
            <person name="Ng V."/>
            <person name="Clum A."/>
            <person name="Ohm R."/>
            <person name="Martin F."/>
            <person name="Silar P."/>
            <person name="Natvig D."/>
            <person name="Lalanne C."/>
            <person name="Gautier V."/>
            <person name="Ament-Velasquez S.L."/>
            <person name="Kruys A."/>
            <person name="Hutchinson M.I."/>
            <person name="Powell A.J."/>
            <person name="Barry K."/>
            <person name="Miller A.N."/>
            <person name="Grigoriev I.V."/>
            <person name="Debuchy R."/>
            <person name="Gladieux P."/>
            <person name="Thoren M.H."/>
            <person name="Johannesson H."/>
        </authorList>
    </citation>
    <scope>NUCLEOTIDE SEQUENCE</scope>
    <source>
        <strain evidence="3">CBS 508.74</strain>
    </source>
</reference>
<reference evidence="3" key="1">
    <citation type="journal article" date="2023" name="Mol. Phylogenet. Evol.">
        <title>Genome-scale phylogeny and comparative genomics of the fungal order Sordariales.</title>
        <authorList>
            <person name="Hensen N."/>
            <person name="Bonometti L."/>
            <person name="Westerberg I."/>
            <person name="Brannstrom I.O."/>
            <person name="Guillou S."/>
            <person name="Cros-Aarteil S."/>
            <person name="Calhoun S."/>
            <person name="Haridas S."/>
            <person name="Kuo A."/>
            <person name="Mondo S."/>
            <person name="Pangilinan J."/>
            <person name="Riley R."/>
            <person name="LaButti K."/>
            <person name="Andreopoulos B."/>
            <person name="Lipzen A."/>
            <person name="Chen C."/>
            <person name="Yan M."/>
            <person name="Daum C."/>
            <person name="Ng V."/>
            <person name="Clum A."/>
            <person name="Steindorff A."/>
            <person name="Ohm R.A."/>
            <person name="Martin F."/>
            <person name="Silar P."/>
            <person name="Natvig D.O."/>
            <person name="Lalanne C."/>
            <person name="Gautier V."/>
            <person name="Ament-Velasquez S.L."/>
            <person name="Kruys A."/>
            <person name="Hutchinson M.I."/>
            <person name="Powell A.J."/>
            <person name="Barry K."/>
            <person name="Miller A.N."/>
            <person name="Grigoriev I.V."/>
            <person name="Debuchy R."/>
            <person name="Gladieux P."/>
            <person name="Hiltunen Thoren M."/>
            <person name="Johannesson H."/>
        </authorList>
    </citation>
    <scope>NUCLEOTIDE SEQUENCE</scope>
    <source>
        <strain evidence="3">CBS 508.74</strain>
    </source>
</reference>
<feature type="compositionally biased region" description="Low complexity" evidence="1">
    <location>
        <begin position="647"/>
        <end position="658"/>
    </location>
</feature>
<feature type="transmembrane region" description="Helical" evidence="2">
    <location>
        <begin position="721"/>
        <end position="742"/>
    </location>
</feature>
<dbReference type="EMBL" id="MU853337">
    <property type="protein sequence ID" value="KAK4114053.1"/>
    <property type="molecule type" value="Genomic_DNA"/>
</dbReference>
<feature type="region of interest" description="Disordered" evidence="1">
    <location>
        <begin position="175"/>
        <end position="292"/>
    </location>
</feature>
<feature type="compositionally biased region" description="Polar residues" evidence="1">
    <location>
        <begin position="251"/>
        <end position="267"/>
    </location>
</feature>
<feature type="compositionally biased region" description="Polar residues" evidence="1">
    <location>
        <begin position="24"/>
        <end position="40"/>
    </location>
</feature>
<sequence length="813" mass="87227">MKPVTSSSGVGLGGPTPLALRSPSEVSTNITTVNASKLQQSRADDSSSPASTSSKHSGSLSRPRRKAYVTVHADKTFSLVQHAPDSDVSGSLTRSVRSPPLSSTSRTPSAQERPSTDLWSDGQSTPLTGASTTILDQSFCDLPSTGASSPAPLAEDPITSSPWNYRMVGGLRKVPKTPDLKQKQPLYNTTAPSAETLLAPLPEATGPQDEEETPTRAVVAKASFTSTSSEQTIDTVSESTNYKVYGPSPVAQESSDSLVFSSGSPSNWEVLGRSSPAPLPSSPSTIPRGSNENYILHGAPSLSPSSSLVTVSRNPRPAYSQESLVVAPLRPAKKRSYERFGYYKQRSRETLRSRTGSVQSLRSISSIITGQDPSQALLSAAPALITLSSSSTRAAKGGDAGSSSQYFPWLNPQAPESRAPGPRKAITQRPAAQMIQAAPHQWSSQLSTVMSESEGGSEGDPARSVSPLSDSSGHRRRSSLGWVSSMHSRQMQSISSSIAGQLEEATTASDSLDRPQQSYSRAGPSQMRMVRDQDEHGDGLADLEHRPSRTGLSALFFGGNASSRNLHSSGSSRANSFTSSIPAWAKVYYGSGERRWLGRSPSFLSVSDAGESRPPSSAIPGSESPNTDHFPQAIFSPRKRAREVQPAASQRRAANRASLEITPAQPAEDYRVYRSVKPKTSSIWSPHLQVDRRASRYSAWDPPSVSWSADSGILGKRNAQVVLFIVGFIFPLAWMIAALLPLPPNPKLQMFEIANGPGHPAFRYHQQLVEEARFESARWWRNLNRVMSFVGLLIIGAVVALVVVGVRQGWGRA</sequence>
<feature type="compositionally biased region" description="Polar residues" evidence="1">
    <location>
        <begin position="481"/>
        <end position="520"/>
    </location>
</feature>
<organism evidence="3 4">
    <name type="scientific">Canariomyces notabilis</name>
    <dbReference type="NCBI Taxonomy" id="2074819"/>
    <lineage>
        <taxon>Eukaryota</taxon>
        <taxon>Fungi</taxon>
        <taxon>Dikarya</taxon>
        <taxon>Ascomycota</taxon>
        <taxon>Pezizomycotina</taxon>
        <taxon>Sordariomycetes</taxon>
        <taxon>Sordariomycetidae</taxon>
        <taxon>Sordariales</taxon>
        <taxon>Chaetomiaceae</taxon>
        <taxon>Canariomyces</taxon>
    </lineage>
</organism>
<accession>A0AAN6YUK6</accession>
<dbReference type="AlphaFoldDB" id="A0AAN6YUK6"/>
<feature type="region of interest" description="Disordered" evidence="1">
    <location>
        <begin position="1"/>
        <end position="161"/>
    </location>
</feature>
<feature type="region of interest" description="Disordered" evidence="1">
    <location>
        <begin position="605"/>
        <end position="660"/>
    </location>
</feature>
<name>A0AAN6YUK6_9PEZI</name>
<keyword evidence="2" id="KW-0812">Transmembrane</keyword>
<feature type="transmembrane region" description="Helical" evidence="2">
    <location>
        <begin position="786"/>
        <end position="806"/>
    </location>
</feature>